<protein>
    <submittedName>
        <fullName evidence="3">PAN domain protein</fullName>
    </submittedName>
</protein>
<dbReference type="STRING" id="6313.A0A0K0D1B4"/>
<name>A0A0K0D1B4_ANGCA</name>
<proteinExistence type="predicted"/>
<dbReference type="AlphaFoldDB" id="A0A0K0D1B4"/>
<feature type="domain" description="Apple" evidence="1">
    <location>
        <begin position="125"/>
        <end position="199"/>
    </location>
</feature>
<organism evidence="2 3">
    <name type="scientific">Angiostrongylus cantonensis</name>
    <name type="common">Rat lungworm</name>
    <dbReference type="NCBI Taxonomy" id="6313"/>
    <lineage>
        <taxon>Eukaryota</taxon>
        <taxon>Metazoa</taxon>
        <taxon>Ecdysozoa</taxon>
        <taxon>Nematoda</taxon>
        <taxon>Chromadorea</taxon>
        <taxon>Rhabditida</taxon>
        <taxon>Rhabditina</taxon>
        <taxon>Rhabditomorpha</taxon>
        <taxon>Strongyloidea</taxon>
        <taxon>Metastrongylidae</taxon>
        <taxon>Angiostrongylus</taxon>
    </lineage>
</organism>
<evidence type="ECO:0000313" key="3">
    <source>
        <dbReference type="WBParaSite" id="ACAC_0000385901-mRNA-1"/>
    </source>
</evidence>
<dbReference type="CDD" id="cd01099">
    <property type="entry name" value="PAN_AP_HGF"/>
    <property type="match status" value="1"/>
</dbReference>
<dbReference type="Pfam" id="PF00024">
    <property type="entry name" value="PAN_1"/>
    <property type="match status" value="2"/>
</dbReference>
<dbReference type="Proteomes" id="UP000035642">
    <property type="component" value="Unassembled WGS sequence"/>
</dbReference>
<keyword evidence="2" id="KW-1185">Reference proteome</keyword>
<evidence type="ECO:0000313" key="2">
    <source>
        <dbReference type="Proteomes" id="UP000035642"/>
    </source>
</evidence>
<feature type="domain" description="Apple" evidence="1">
    <location>
        <begin position="24"/>
        <end position="99"/>
    </location>
</feature>
<dbReference type="PROSITE" id="PS50948">
    <property type="entry name" value="PAN"/>
    <property type="match status" value="2"/>
</dbReference>
<reference evidence="2" key="1">
    <citation type="submission" date="2012-09" db="EMBL/GenBank/DDBJ databases">
        <authorList>
            <person name="Martin A.A."/>
        </authorList>
    </citation>
    <scope>NUCLEOTIDE SEQUENCE</scope>
</reference>
<dbReference type="GO" id="GO:0009653">
    <property type="term" value="P:anatomical structure morphogenesis"/>
    <property type="evidence" value="ECO:0007669"/>
    <property type="project" value="TreeGrafter"/>
</dbReference>
<reference evidence="3" key="2">
    <citation type="submission" date="2017-02" db="UniProtKB">
        <authorList>
            <consortium name="WormBaseParasite"/>
        </authorList>
    </citation>
    <scope>IDENTIFICATION</scope>
</reference>
<accession>A0A0K0D1B4</accession>
<dbReference type="InterPro" id="IPR052774">
    <property type="entry name" value="Celegans_DevNeuronal_Protein"/>
</dbReference>
<dbReference type="Gene3D" id="3.50.4.10">
    <property type="entry name" value="Hepatocyte Growth Factor"/>
    <property type="match status" value="2"/>
</dbReference>
<dbReference type="SMART" id="SM00473">
    <property type="entry name" value="PAN_AP"/>
    <property type="match status" value="2"/>
</dbReference>
<dbReference type="WBParaSite" id="ACAC_0000385901-mRNA-1">
    <property type="protein sequence ID" value="ACAC_0000385901-mRNA-1"/>
    <property type="gene ID" value="ACAC_0000385901"/>
</dbReference>
<dbReference type="PANTHER" id="PTHR47327">
    <property type="entry name" value="FI18240P1-RELATED"/>
    <property type="match status" value="1"/>
</dbReference>
<dbReference type="PANTHER" id="PTHR47327:SF1">
    <property type="entry name" value="RE15579P"/>
    <property type="match status" value="1"/>
</dbReference>
<evidence type="ECO:0000259" key="1">
    <source>
        <dbReference type="PROSITE" id="PS50948"/>
    </source>
</evidence>
<sequence length="202" mass="22408">MCCLTFYVLRFSLAEESTERSPLCFTRIKQKALRDYEERTMSGVDVQICLHTCLNTSSFYCASVNYDELGHICTLNGGSVYFNNAELKNSTSDYYENECNHVRDSQRIVSSTATLGSRAIVPTGCFEIMANSVLLSFDGKLVENAVSLDECQAACTLSNRQCGALNWIPNRNGCMLFGIGYDTKSVVFSSNAQFLIHKCAGK</sequence>
<dbReference type="InterPro" id="IPR003609">
    <property type="entry name" value="Pan_app"/>
</dbReference>
<dbReference type="SUPFAM" id="SSF57414">
    <property type="entry name" value="Hairpin loop containing domain-like"/>
    <property type="match status" value="2"/>
</dbReference>